<dbReference type="Proteomes" id="UP000309076">
    <property type="component" value="Unassembled WGS sequence"/>
</dbReference>
<dbReference type="AlphaFoldDB" id="A0AB74IJD4"/>
<protein>
    <submittedName>
        <fullName evidence="1">Uncharacterized protein</fullName>
    </submittedName>
</protein>
<reference evidence="1 2" key="1">
    <citation type="submission" date="2018-10" db="EMBL/GenBank/DDBJ databases">
        <title>Fifty Aureobasidium pullulans genomes reveal a recombining polyextremotolerant generalist.</title>
        <authorList>
            <person name="Gostincar C."/>
            <person name="Turk M."/>
            <person name="Zajc J."/>
            <person name="Gunde-Cimerman N."/>
        </authorList>
    </citation>
    <scope>NUCLEOTIDE SEQUENCE [LARGE SCALE GENOMIC DNA]</scope>
    <source>
        <strain evidence="1 2">EXF-10796</strain>
    </source>
</reference>
<evidence type="ECO:0000313" key="2">
    <source>
        <dbReference type="Proteomes" id="UP000309076"/>
    </source>
</evidence>
<sequence length="385" mass="44359">MSRSLLEEIEPIIYHNRSSVAEGDIFSVLAHSPFVIRAFEFGLADGALSCSSSFDTNSSYAERFWEFDQRSRMPECSDEVLLFDGKGAIFHQEHVTSMAQLKHVAFYIGLCTADPRFVELIPNYLQNPDDHATVSLQEDQRRYLSINTDRKARLPLRTQGLNQTNSPFRMPMRLLKLAIARVRECALGRNIYVNPWTMVSFPYWAPKTTSASRFLKPLESTAHFTAYEAAMEIYRGISSQSVLTGMFFDFAGLQPRLADFKLILSGVGDGQFPPEASPTCPRQVYVQHKVHSGLLSQKNRFERINVVARRKAKVLQYYFTATNRFDYFFFQFTVSDESSLCPRVEFFFLPERVIPDSFYTDEALELGFDRVEFRPYKYHMDQEGD</sequence>
<gene>
    <name evidence="1" type="ORF">D6D21_09968</name>
</gene>
<organism evidence="1 2">
    <name type="scientific">Aureobasidium pullulans</name>
    <name type="common">Black yeast</name>
    <name type="synonym">Pullularia pullulans</name>
    <dbReference type="NCBI Taxonomy" id="5580"/>
    <lineage>
        <taxon>Eukaryota</taxon>
        <taxon>Fungi</taxon>
        <taxon>Dikarya</taxon>
        <taxon>Ascomycota</taxon>
        <taxon>Pezizomycotina</taxon>
        <taxon>Dothideomycetes</taxon>
        <taxon>Dothideomycetidae</taxon>
        <taxon>Dothideales</taxon>
        <taxon>Saccotheciaceae</taxon>
        <taxon>Aureobasidium</taxon>
    </lineage>
</organism>
<evidence type="ECO:0000313" key="1">
    <source>
        <dbReference type="EMBL" id="THW33509.1"/>
    </source>
</evidence>
<dbReference type="EMBL" id="QZAM01000363">
    <property type="protein sequence ID" value="THW33509.1"/>
    <property type="molecule type" value="Genomic_DNA"/>
</dbReference>
<accession>A0AB74IJD4</accession>
<name>A0AB74IJD4_AURPU</name>
<proteinExistence type="predicted"/>
<comment type="caution">
    <text evidence="1">The sequence shown here is derived from an EMBL/GenBank/DDBJ whole genome shotgun (WGS) entry which is preliminary data.</text>
</comment>